<keyword evidence="2" id="KW-0808">Transferase</keyword>
<dbReference type="Proteomes" id="UP000249579">
    <property type="component" value="Unassembled WGS sequence"/>
</dbReference>
<dbReference type="Gene3D" id="3.40.630.30">
    <property type="match status" value="1"/>
</dbReference>
<organism evidence="2 3">
    <name type="scientific">Macrococcoides bohemicum</name>
    <dbReference type="NCBI Taxonomy" id="1903056"/>
    <lineage>
        <taxon>Bacteria</taxon>
        <taxon>Bacillati</taxon>
        <taxon>Bacillota</taxon>
        <taxon>Bacilli</taxon>
        <taxon>Bacillales</taxon>
        <taxon>Staphylococcaceae</taxon>
        <taxon>Macrococcoides</taxon>
    </lineage>
</organism>
<dbReference type="AlphaFoldDB" id="A0A328A2F3"/>
<accession>A0A328A2F3</accession>
<dbReference type="RefSeq" id="WP_111746525.1">
    <property type="nucleotide sequence ID" value="NZ_DALZDE010000010.1"/>
</dbReference>
<dbReference type="EMBL" id="PZJG01000007">
    <property type="protein sequence ID" value="RAK48715.1"/>
    <property type="molecule type" value="Genomic_DNA"/>
</dbReference>
<dbReference type="SUPFAM" id="SSF55729">
    <property type="entry name" value="Acyl-CoA N-acyltransferases (Nat)"/>
    <property type="match status" value="1"/>
</dbReference>
<comment type="caution">
    <text evidence="2">The sequence shown here is derived from an EMBL/GenBank/DDBJ whole genome shotgun (WGS) entry which is preliminary data.</text>
</comment>
<name>A0A328A2F3_9STAP</name>
<dbReference type="CDD" id="cd04301">
    <property type="entry name" value="NAT_SF"/>
    <property type="match status" value="1"/>
</dbReference>
<evidence type="ECO:0000259" key="1">
    <source>
        <dbReference type="PROSITE" id="PS51186"/>
    </source>
</evidence>
<proteinExistence type="predicted"/>
<dbReference type="InterPro" id="IPR016181">
    <property type="entry name" value="Acyl_CoA_acyltransferase"/>
</dbReference>
<dbReference type="OrthoDB" id="5319888at2"/>
<dbReference type="Pfam" id="PF00583">
    <property type="entry name" value="Acetyltransf_1"/>
    <property type="match status" value="1"/>
</dbReference>
<protein>
    <submittedName>
        <fullName evidence="2">N-acetyltransferase</fullName>
    </submittedName>
</protein>
<reference evidence="2 3" key="1">
    <citation type="journal article" date="2018" name="Front. Microbiol.">
        <title>Description and Comparative Genomics of Macrococcus caseolyticus subsp. hominis subsp. nov., Macrococcus goetzii sp. nov., Macrococcus epidermidis sp. nov., and Macrococcus bohemicus sp. nov., Novel Macrococci From Human Clinical Material With Virulence Potential and Suspected Uptake of Foreign DNA by Natural Transformation.</title>
        <authorList>
            <person name="Maslanova I."/>
            <person name="Wertheimer Z."/>
            <person name="Sedlacek I."/>
            <person name="Svec P."/>
            <person name="Indrakova A."/>
            <person name="Kovarovic V."/>
            <person name="Schumann P."/>
            <person name="Sproer C."/>
            <person name="Kralova S."/>
            <person name="Sedo O."/>
            <person name="Kristofova L."/>
            <person name="Vrbovska V."/>
            <person name="Fuzik T."/>
            <person name="Petras P."/>
            <person name="Zdrahal Z."/>
            <person name="Ruzickova V."/>
            <person name="Doskar J."/>
            <person name="Pantucek R."/>
        </authorList>
    </citation>
    <scope>NUCLEOTIDE SEQUENCE [LARGE SCALE GENOMIC DNA]</scope>
    <source>
        <strain evidence="2 3">03/115</strain>
    </source>
</reference>
<dbReference type="PROSITE" id="PS51186">
    <property type="entry name" value="GNAT"/>
    <property type="match status" value="1"/>
</dbReference>
<feature type="domain" description="N-acetyltransferase" evidence="1">
    <location>
        <begin position="1"/>
        <end position="159"/>
    </location>
</feature>
<dbReference type="GO" id="GO:0016747">
    <property type="term" value="F:acyltransferase activity, transferring groups other than amino-acyl groups"/>
    <property type="evidence" value="ECO:0007669"/>
    <property type="project" value="InterPro"/>
</dbReference>
<evidence type="ECO:0000313" key="3">
    <source>
        <dbReference type="Proteomes" id="UP000249579"/>
    </source>
</evidence>
<gene>
    <name evidence="2" type="ORF">BHX94_09970</name>
</gene>
<sequence length="161" mass="19057">MEYRNMLPFETMQLIDFTYHALYVAPDEKPFERDILYTPEINKYYANFDVERELCVVAEDNFKLVGAIWGRVWDRDVKGYGYYDSHYVELTMSIIPQYRGQSIGTHLLHKFIEEMRKTSYKGISLSASYGNFAKELYEKVGFKVVEERDTDILMVLELNND</sequence>
<evidence type="ECO:0000313" key="2">
    <source>
        <dbReference type="EMBL" id="RAK48715.1"/>
    </source>
</evidence>
<dbReference type="InterPro" id="IPR000182">
    <property type="entry name" value="GNAT_dom"/>
</dbReference>